<name>A0A9E7U973_9EURY</name>
<reference evidence="2" key="1">
    <citation type="submission" date="2022-09" db="EMBL/GenBank/DDBJ databases">
        <title>Diverse halophilic archaea isolated from saline environments.</title>
        <authorList>
            <person name="Cui H.-L."/>
        </authorList>
    </citation>
    <scope>NUCLEOTIDE SEQUENCE</scope>
    <source>
        <strain evidence="2">ZS-35-S2</strain>
    </source>
</reference>
<dbReference type="InterPro" id="IPR051797">
    <property type="entry name" value="TrmB-like"/>
</dbReference>
<evidence type="ECO:0000313" key="3">
    <source>
        <dbReference type="Proteomes" id="UP001057580"/>
    </source>
</evidence>
<dbReference type="PANTHER" id="PTHR34293">
    <property type="entry name" value="HTH-TYPE TRANSCRIPTIONAL REGULATOR TRMBL2"/>
    <property type="match status" value="1"/>
</dbReference>
<evidence type="ECO:0000259" key="1">
    <source>
        <dbReference type="Pfam" id="PF01978"/>
    </source>
</evidence>
<protein>
    <submittedName>
        <fullName evidence="2">TrmB family transcriptional regulator</fullName>
    </submittedName>
</protein>
<gene>
    <name evidence="2" type="ORF">N0B31_11475</name>
</gene>
<dbReference type="Gene3D" id="1.10.10.10">
    <property type="entry name" value="Winged helix-like DNA-binding domain superfamily/Winged helix DNA-binding domain"/>
    <property type="match status" value="1"/>
</dbReference>
<dbReference type="RefSeq" id="WP_260591767.1">
    <property type="nucleotide sequence ID" value="NZ_CP104003.1"/>
</dbReference>
<sequence>MTDDADAIAALERLGLSNYEARAFVALQRLGTGTARDIHDAADIPRSQVYGAADSLEDRGLVNVQQSRPKLYRPVSLEQANQHLTAEFEHDRQRAFDHLEAVQAQSDADEEQAEEVWTITGRAAIDSRVASLIDGATDSVIVAAGDPQYLPDSVVEALQARLDAGIDIVGVSGNPAVLERFEELGIPAMRPDEEMVDPDERLGTRLLLVDGDTLLLGVRPDEEIAVWSAGSTFATVFGSMLRRGLLSGERHP</sequence>
<dbReference type="Proteomes" id="UP001057580">
    <property type="component" value="Chromosome"/>
</dbReference>
<dbReference type="InterPro" id="IPR036388">
    <property type="entry name" value="WH-like_DNA-bd_sf"/>
</dbReference>
<organism evidence="2 3">
    <name type="scientific">Salinirubellus salinus</name>
    <dbReference type="NCBI Taxonomy" id="1364945"/>
    <lineage>
        <taxon>Archaea</taxon>
        <taxon>Methanobacteriati</taxon>
        <taxon>Methanobacteriota</taxon>
        <taxon>Stenosarchaea group</taxon>
        <taxon>Halobacteria</taxon>
        <taxon>Halobacteriales</taxon>
        <taxon>Natronomonadaceae</taxon>
        <taxon>Salinirubellus</taxon>
    </lineage>
</organism>
<feature type="domain" description="Transcription regulator TrmB N-terminal" evidence="1">
    <location>
        <begin position="11"/>
        <end position="78"/>
    </location>
</feature>
<dbReference type="PANTHER" id="PTHR34293:SF1">
    <property type="entry name" value="HTH-TYPE TRANSCRIPTIONAL REGULATOR TRMBL2"/>
    <property type="match status" value="1"/>
</dbReference>
<evidence type="ECO:0000313" key="2">
    <source>
        <dbReference type="EMBL" id="UWM52772.1"/>
    </source>
</evidence>
<dbReference type="InterPro" id="IPR036390">
    <property type="entry name" value="WH_DNA-bd_sf"/>
</dbReference>
<dbReference type="InterPro" id="IPR002831">
    <property type="entry name" value="Tscrpt_reg_TrmB_N"/>
</dbReference>
<dbReference type="KEGG" id="ssai:N0B31_11475"/>
<dbReference type="Pfam" id="PF01978">
    <property type="entry name" value="TrmB"/>
    <property type="match status" value="1"/>
</dbReference>
<dbReference type="SUPFAM" id="SSF46785">
    <property type="entry name" value="Winged helix' DNA-binding domain"/>
    <property type="match status" value="1"/>
</dbReference>
<dbReference type="GeneID" id="74943051"/>
<accession>A0A9E7U973</accession>
<keyword evidence="3" id="KW-1185">Reference proteome</keyword>
<dbReference type="AlphaFoldDB" id="A0A9E7U973"/>
<dbReference type="EMBL" id="CP104003">
    <property type="protein sequence ID" value="UWM52772.1"/>
    <property type="molecule type" value="Genomic_DNA"/>
</dbReference>
<proteinExistence type="predicted"/>